<proteinExistence type="predicted"/>
<evidence type="ECO:0000313" key="1">
    <source>
        <dbReference type="EMBL" id="GEK74356.1"/>
    </source>
</evidence>
<accession>A0ABQ0U779</accession>
<sequence>MLNTNAAFLASELSKQGYFDRDDQGMVWDQNKPFLVGDSINIPFIISHSKIVNNIKIQLFKKEIIKNPIEAEKEIHTAHRKGYHIICGNSFHSLLTAGHKDKSYFFWDPDTSNHESETEAIRKNLNGEYNTFWLFDNYDEGKGLDFWTYRIKAHNEVIQPG</sequence>
<dbReference type="EMBL" id="BJUS01000042">
    <property type="protein sequence ID" value="GEK74356.1"/>
    <property type="molecule type" value="Genomic_DNA"/>
</dbReference>
<evidence type="ECO:0000313" key="2">
    <source>
        <dbReference type="Proteomes" id="UP000321121"/>
    </source>
</evidence>
<name>A0ABQ0U779_9GAMM</name>
<gene>
    <name evidence="1" type="ORF">HHA04nite_29000</name>
</gene>
<evidence type="ECO:0008006" key="3">
    <source>
        <dbReference type="Google" id="ProtNLM"/>
    </source>
</evidence>
<reference evidence="1 2" key="1">
    <citation type="submission" date="2019-07" db="EMBL/GenBank/DDBJ databases">
        <title>Whole genome shotgun sequence of Halomonas halophila NBRC 102604.</title>
        <authorList>
            <person name="Hosoyama A."/>
            <person name="Uohara A."/>
            <person name="Ohji S."/>
            <person name="Ichikawa N."/>
        </authorList>
    </citation>
    <scope>NUCLEOTIDE SEQUENCE [LARGE SCALE GENOMIC DNA]</scope>
    <source>
        <strain evidence="1 2">NBRC 102604</strain>
    </source>
</reference>
<comment type="caution">
    <text evidence="1">The sequence shown here is derived from an EMBL/GenBank/DDBJ whole genome shotgun (WGS) entry which is preliminary data.</text>
</comment>
<organism evidence="1 2">
    <name type="scientific">Halomonas halophila</name>
    <dbReference type="NCBI Taxonomy" id="29573"/>
    <lineage>
        <taxon>Bacteria</taxon>
        <taxon>Pseudomonadati</taxon>
        <taxon>Pseudomonadota</taxon>
        <taxon>Gammaproteobacteria</taxon>
        <taxon>Oceanospirillales</taxon>
        <taxon>Halomonadaceae</taxon>
        <taxon>Halomonas</taxon>
    </lineage>
</organism>
<keyword evidence="2" id="KW-1185">Reference proteome</keyword>
<protein>
    <recommendedName>
        <fullName evidence="3">Peptidase C39-like domain-containing protein</fullName>
    </recommendedName>
</protein>
<dbReference type="Proteomes" id="UP000321121">
    <property type="component" value="Unassembled WGS sequence"/>
</dbReference>